<feature type="chain" id="PRO_5020924522" evidence="1">
    <location>
        <begin position="19"/>
        <end position="160"/>
    </location>
</feature>
<protein>
    <submittedName>
        <fullName evidence="2">Uncharacterized protein</fullName>
    </submittedName>
</protein>
<dbReference type="Proteomes" id="UP000292884">
    <property type="component" value="Unassembled WGS sequence"/>
</dbReference>
<dbReference type="AlphaFoldDB" id="A0A4V2MI90"/>
<keyword evidence="1" id="KW-0732">Signal</keyword>
<organism evidence="2 3">
    <name type="scientific">Pedobacter frigiditerrae</name>
    <dbReference type="NCBI Taxonomy" id="2530452"/>
    <lineage>
        <taxon>Bacteria</taxon>
        <taxon>Pseudomonadati</taxon>
        <taxon>Bacteroidota</taxon>
        <taxon>Sphingobacteriia</taxon>
        <taxon>Sphingobacteriales</taxon>
        <taxon>Sphingobacteriaceae</taxon>
        <taxon>Pedobacter</taxon>
    </lineage>
</organism>
<dbReference type="RefSeq" id="WP_131554433.1">
    <property type="nucleotide sequence ID" value="NZ_SJSK01000004.1"/>
</dbReference>
<evidence type="ECO:0000313" key="2">
    <source>
        <dbReference type="EMBL" id="TCC89446.1"/>
    </source>
</evidence>
<feature type="signal peptide" evidence="1">
    <location>
        <begin position="1"/>
        <end position="18"/>
    </location>
</feature>
<keyword evidence="3" id="KW-1185">Reference proteome</keyword>
<sequence>MKNLLIVLGLFLCITSYAQDTIPLEGANVILISNERNSLENFLFVKSILGKKKIKIAIEDKEKFTVKTKDIKISRTGALANFNIVCREKQIQLEGGVKPGEVMYIGGKEFKGAYIKISNNGRFTPAGIKTKNNMFTDAFDAMDDLAKAFGSSLFYLINHK</sequence>
<accession>A0A4V2MI90</accession>
<evidence type="ECO:0000313" key="3">
    <source>
        <dbReference type="Proteomes" id="UP000292884"/>
    </source>
</evidence>
<dbReference type="EMBL" id="SJSK01000004">
    <property type="protein sequence ID" value="TCC89446.1"/>
    <property type="molecule type" value="Genomic_DNA"/>
</dbReference>
<name>A0A4V2MI90_9SPHI</name>
<evidence type="ECO:0000256" key="1">
    <source>
        <dbReference type="SAM" id="SignalP"/>
    </source>
</evidence>
<reference evidence="2 3" key="1">
    <citation type="submission" date="2019-02" db="EMBL/GenBank/DDBJ databases">
        <title>Pedobacter sp. RP-1-13 sp. nov., isolated from Arctic soil.</title>
        <authorList>
            <person name="Dahal R.H."/>
        </authorList>
    </citation>
    <scope>NUCLEOTIDE SEQUENCE [LARGE SCALE GENOMIC DNA]</scope>
    <source>
        <strain evidence="2 3">RP-1-13</strain>
    </source>
</reference>
<gene>
    <name evidence="2" type="ORF">EZ428_17290</name>
</gene>
<proteinExistence type="predicted"/>
<comment type="caution">
    <text evidence="2">The sequence shown here is derived from an EMBL/GenBank/DDBJ whole genome shotgun (WGS) entry which is preliminary data.</text>
</comment>